<dbReference type="InterPro" id="IPR007197">
    <property type="entry name" value="rSAM"/>
</dbReference>
<dbReference type="SFLD" id="SFLDG01386">
    <property type="entry name" value="main_SPASM_domain-containing"/>
    <property type="match status" value="1"/>
</dbReference>
<protein>
    <recommendedName>
        <fullName evidence="1 12">GTP 3',8-cyclase</fullName>
        <ecNumber evidence="1 12">4.1.99.22</ecNumber>
    </recommendedName>
    <alternativeName>
        <fullName evidence="12">Molybdenum cofactor biosynthesis protein A</fullName>
    </alternativeName>
</protein>
<dbReference type="NCBIfam" id="TIGR02666">
    <property type="entry name" value="moaA"/>
    <property type="match status" value="1"/>
</dbReference>
<dbReference type="AlphaFoldDB" id="M4VHY3"/>
<feature type="binding site" evidence="12">
    <location>
        <position position="194"/>
    </location>
    <ligand>
        <name>S-adenosyl-L-methionine</name>
        <dbReference type="ChEBI" id="CHEBI:59789"/>
    </ligand>
</feature>
<evidence type="ECO:0000256" key="5">
    <source>
        <dbReference type="ARBA" id="ARBA00022741"/>
    </source>
</evidence>
<evidence type="ECO:0000256" key="9">
    <source>
        <dbReference type="ARBA" id="ARBA00023150"/>
    </source>
</evidence>
<evidence type="ECO:0000256" key="10">
    <source>
        <dbReference type="ARBA" id="ARBA00023239"/>
    </source>
</evidence>
<keyword evidence="9 12" id="KW-0501">Molybdenum cofactor biosynthesis</keyword>
<dbReference type="InterPro" id="IPR013483">
    <property type="entry name" value="MoaA"/>
</dbReference>
<dbReference type="InterPro" id="IPR013785">
    <property type="entry name" value="Aldolase_TIM"/>
</dbReference>
<dbReference type="GO" id="GO:0046872">
    <property type="term" value="F:metal ion binding"/>
    <property type="evidence" value="ECO:0007669"/>
    <property type="project" value="UniProtKB-KW"/>
</dbReference>
<feature type="binding site" evidence="12">
    <location>
        <position position="257"/>
    </location>
    <ligand>
        <name>[4Fe-4S] cluster</name>
        <dbReference type="ChEBI" id="CHEBI:49883"/>
        <label>2</label>
        <note>4Fe-4S-substrate</note>
    </ligand>
</feature>
<dbReference type="InterPro" id="IPR006638">
    <property type="entry name" value="Elp3/MiaA/NifB-like_rSAM"/>
</dbReference>
<dbReference type="EMBL" id="CP003538">
    <property type="protein sequence ID" value="AGH97661.1"/>
    <property type="molecule type" value="Genomic_DNA"/>
</dbReference>
<keyword evidence="8 12" id="KW-0342">GTP-binding</keyword>
<dbReference type="EC" id="4.1.99.22" evidence="1 12"/>
<organism evidence="14 15">
    <name type="scientific">Micavibrio aeruginosavorus EPB</name>
    <dbReference type="NCBI Taxonomy" id="349215"/>
    <lineage>
        <taxon>Bacteria</taxon>
        <taxon>Pseudomonadati</taxon>
        <taxon>Bdellovibrionota</taxon>
        <taxon>Bdellovibrionia</taxon>
        <taxon>Bdellovibrionales</taxon>
        <taxon>Pseudobdellovibrionaceae</taxon>
        <taxon>Micavibrio</taxon>
    </lineage>
</organism>
<dbReference type="InterPro" id="IPR010505">
    <property type="entry name" value="MoaA_twitch"/>
</dbReference>
<evidence type="ECO:0000256" key="3">
    <source>
        <dbReference type="ARBA" id="ARBA00022691"/>
    </source>
</evidence>
<keyword evidence="6 12" id="KW-0408">Iron</keyword>
<dbReference type="OrthoDB" id="9763993at2"/>
<comment type="catalytic activity">
    <reaction evidence="11 12">
        <text>GTP + AH2 + S-adenosyl-L-methionine = (8S)-3',8-cyclo-7,8-dihydroguanosine 5'-triphosphate + 5'-deoxyadenosine + L-methionine + A + H(+)</text>
        <dbReference type="Rhea" id="RHEA:49576"/>
        <dbReference type="ChEBI" id="CHEBI:13193"/>
        <dbReference type="ChEBI" id="CHEBI:15378"/>
        <dbReference type="ChEBI" id="CHEBI:17319"/>
        <dbReference type="ChEBI" id="CHEBI:17499"/>
        <dbReference type="ChEBI" id="CHEBI:37565"/>
        <dbReference type="ChEBI" id="CHEBI:57844"/>
        <dbReference type="ChEBI" id="CHEBI:59789"/>
        <dbReference type="ChEBI" id="CHEBI:131766"/>
        <dbReference type="EC" id="4.1.99.22"/>
    </reaction>
</comment>
<evidence type="ECO:0000256" key="11">
    <source>
        <dbReference type="ARBA" id="ARBA00048697"/>
    </source>
</evidence>
<dbReference type="CDD" id="cd21117">
    <property type="entry name" value="Twitch_MoaA"/>
    <property type="match status" value="1"/>
</dbReference>
<dbReference type="STRING" id="349215.A11S_838"/>
<feature type="binding site" evidence="12">
    <location>
        <position position="99"/>
    </location>
    <ligand>
        <name>GTP</name>
        <dbReference type="ChEBI" id="CHEBI:37565"/>
    </ligand>
</feature>
<dbReference type="SFLD" id="SFLDS00029">
    <property type="entry name" value="Radical_SAM"/>
    <property type="match status" value="1"/>
</dbReference>
<feature type="binding site" evidence="12">
    <location>
        <begin position="262"/>
        <end position="264"/>
    </location>
    <ligand>
        <name>GTP</name>
        <dbReference type="ChEBI" id="CHEBI:37565"/>
    </ligand>
</feature>
<comment type="subunit">
    <text evidence="12">Monomer and homodimer.</text>
</comment>
<keyword evidence="7 12" id="KW-0411">Iron-sulfur</keyword>
<dbReference type="HAMAP" id="MF_01225_B">
    <property type="entry name" value="MoaA_B"/>
    <property type="match status" value="1"/>
</dbReference>
<comment type="cofactor">
    <cofactor evidence="12">
        <name>[4Fe-4S] cluster</name>
        <dbReference type="ChEBI" id="CHEBI:49883"/>
    </cofactor>
    <text evidence="12">Binds 2 [4Fe-4S] clusters. Binds 1 [4Fe-4S] cluster coordinated with 3 cysteines and an exchangeable S-adenosyl-L-methionine and 1 [4Fe-4S] cluster coordinated with 3 cysteines and the GTP-derived substrate.</text>
</comment>
<dbReference type="PANTHER" id="PTHR22960">
    <property type="entry name" value="MOLYBDOPTERIN COFACTOR SYNTHESIS PROTEIN A"/>
    <property type="match status" value="1"/>
</dbReference>
<feature type="binding site" evidence="12">
    <location>
        <position position="19"/>
    </location>
    <ligand>
        <name>GTP</name>
        <dbReference type="ChEBI" id="CHEBI:37565"/>
    </ligand>
</feature>
<dbReference type="UniPathway" id="UPA00344"/>
<dbReference type="GO" id="GO:1904047">
    <property type="term" value="F:S-adenosyl-L-methionine binding"/>
    <property type="evidence" value="ECO:0007669"/>
    <property type="project" value="UniProtKB-UniRule"/>
</dbReference>
<evidence type="ECO:0000256" key="7">
    <source>
        <dbReference type="ARBA" id="ARBA00023014"/>
    </source>
</evidence>
<sequence>MEKTPQIADTFGRRFPYLRLSLTDICNFRCSYCLPDGYKKTGCESFLSRDEILRLVRAFSGMGVWKIRLTGGEPTIRPDFIEIARDISGIHGIEKLAFTTNGYKLPERAKEYYEAGLSAINISIDSLNPRQFEAITGHDRLAEIMDGMNECFRVGFKTVKINTVLLRGMNDDEIDDFVDFVADKPVSLRFIELMRTGENGDYFSAHHLSGIHVTQRLLERGWSINPRSEGAGPAVEFSHEKSLGTIGLIAPYAKDFCKTCNRLRVSAKGNLHLCLFGEGGYPLRDLLQRDDQCQDLQDKIMNLMNFKKSSHFLHDGDTGATPHLASIGG</sequence>
<feature type="domain" description="Radical SAM core" evidence="13">
    <location>
        <begin position="10"/>
        <end position="234"/>
    </location>
</feature>
<dbReference type="Gene3D" id="3.20.20.70">
    <property type="entry name" value="Aldolase class I"/>
    <property type="match status" value="1"/>
</dbReference>
<dbReference type="SUPFAM" id="SSF102114">
    <property type="entry name" value="Radical SAM enzymes"/>
    <property type="match status" value="1"/>
</dbReference>
<keyword evidence="4 12" id="KW-0479">Metal-binding</keyword>
<dbReference type="Pfam" id="PF06463">
    <property type="entry name" value="Mob_synth_C"/>
    <property type="match status" value="1"/>
</dbReference>
<dbReference type="HOGENOM" id="CLU_009273_0_1_5"/>
<feature type="binding site" evidence="12">
    <location>
        <position position="33"/>
    </location>
    <ligand>
        <name>[4Fe-4S] cluster</name>
        <dbReference type="ChEBI" id="CHEBI:49883"/>
        <label>1</label>
        <note>4Fe-4S-S-AdoMet</note>
    </ligand>
</feature>
<dbReference type="InterPro" id="IPR050105">
    <property type="entry name" value="MoCo_biosynth_MoaA/MoaC"/>
</dbReference>
<keyword evidence="10 12" id="KW-0456">Lyase</keyword>
<evidence type="ECO:0000256" key="4">
    <source>
        <dbReference type="ARBA" id="ARBA00022723"/>
    </source>
</evidence>
<evidence type="ECO:0000259" key="13">
    <source>
        <dbReference type="PROSITE" id="PS51918"/>
    </source>
</evidence>
<evidence type="ECO:0000313" key="14">
    <source>
        <dbReference type="EMBL" id="AGH97661.1"/>
    </source>
</evidence>
<dbReference type="PANTHER" id="PTHR22960:SF28">
    <property type="entry name" value="GTP 3',8-CYCLASE"/>
    <property type="match status" value="1"/>
</dbReference>
<comment type="function">
    <text evidence="12">Catalyzes the cyclization of GTP to (8S)-3',8-cyclo-7,8-dihydroguanosine 5'-triphosphate.</text>
</comment>
<dbReference type="CDD" id="cd01335">
    <property type="entry name" value="Radical_SAM"/>
    <property type="match status" value="1"/>
</dbReference>
<evidence type="ECO:0000313" key="15">
    <source>
        <dbReference type="Proteomes" id="UP000011932"/>
    </source>
</evidence>
<keyword evidence="3 12" id="KW-0949">S-adenosyl-L-methionine</keyword>
<dbReference type="Pfam" id="PF04055">
    <property type="entry name" value="Radical_SAM"/>
    <property type="match status" value="1"/>
</dbReference>
<keyword evidence="2 12" id="KW-0004">4Fe-4S</keyword>
<evidence type="ECO:0000256" key="6">
    <source>
        <dbReference type="ARBA" id="ARBA00023004"/>
    </source>
</evidence>
<feature type="binding site" evidence="12">
    <location>
        <position position="32"/>
    </location>
    <ligand>
        <name>S-adenosyl-L-methionine</name>
        <dbReference type="ChEBI" id="CHEBI:59789"/>
    </ligand>
</feature>
<dbReference type="GO" id="GO:0061799">
    <property type="term" value="F:cyclic pyranopterin monophosphate synthase activity"/>
    <property type="evidence" value="ECO:0007669"/>
    <property type="project" value="TreeGrafter"/>
</dbReference>
<feature type="binding site" evidence="12">
    <location>
        <position position="260"/>
    </location>
    <ligand>
        <name>[4Fe-4S] cluster</name>
        <dbReference type="ChEBI" id="CHEBI:49883"/>
        <label>2</label>
        <note>4Fe-4S-substrate</note>
    </ligand>
</feature>
<dbReference type="GO" id="GO:0006777">
    <property type="term" value="P:Mo-molybdopterin cofactor biosynthetic process"/>
    <property type="evidence" value="ECO:0007669"/>
    <property type="project" value="UniProtKB-UniRule"/>
</dbReference>
<dbReference type="PROSITE" id="PS01305">
    <property type="entry name" value="MOAA_NIFB_PQQE"/>
    <property type="match status" value="1"/>
</dbReference>
<dbReference type="Proteomes" id="UP000011932">
    <property type="component" value="Chromosome"/>
</dbReference>
<dbReference type="PATRIC" id="fig|349215.9.peg.821"/>
<dbReference type="SFLD" id="SFLDG01383">
    <property type="entry name" value="cyclic_pyranopterin_phosphate"/>
    <property type="match status" value="1"/>
</dbReference>
<dbReference type="RefSeq" id="WP_015467210.1">
    <property type="nucleotide sequence ID" value="NC_020812.1"/>
</dbReference>
<dbReference type="InterPro" id="IPR040064">
    <property type="entry name" value="MoaA-like"/>
</dbReference>
<accession>M4VHY3</accession>
<name>M4VHY3_9BACT</name>
<evidence type="ECO:0000256" key="12">
    <source>
        <dbReference type="HAMAP-Rule" id="MF_01225"/>
    </source>
</evidence>
<dbReference type="InterPro" id="IPR000385">
    <property type="entry name" value="MoaA_NifB_PqqE_Fe-S-bd_CS"/>
</dbReference>
<dbReference type="KEGG" id="man:A11S_838"/>
<gene>
    <name evidence="12" type="primary">moaA</name>
    <name evidence="14" type="ORF">A11S_838</name>
</gene>
<evidence type="ECO:0000256" key="1">
    <source>
        <dbReference type="ARBA" id="ARBA00012167"/>
    </source>
</evidence>
<reference evidence="14 15" key="1">
    <citation type="journal article" date="2013" name="ISME J.">
        <title>By their genes ye shall know them: genomic signatures of predatory bacteria.</title>
        <authorList>
            <person name="Pasternak Z."/>
            <person name="Pietrokovski S."/>
            <person name="Rotem O."/>
            <person name="Gophna U."/>
            <person name="Lurie-Weinberger M.N."/>
            <person name="Jurkevitch E."/>
        </authorList>
    </citation>
    <scope>NUCLEOTIDE SEQUENCE [LARGE SCALE GENOMIC DNA]</scope>
    <source>
        <strain evidence="14">EPB</strain>
    </source>
</reference>
<comment type="pathway">
    <text evidence="12">Cofactor biosynthesis; molybdopterin biosynthesis.</text>
</comment>
<feature type="binding site" evidence="12">
    <location>
        <position position="72"/>
    </location>
    <ligand>
        <name>S-adenosyl-L-methionine</name>
        <dbReference type="ChEBI" id="CHEBI:59789"/>
    </ligand>
</feature>
<feature type="binding site" evidence="12">
    <location>
        <position position="30"/>
    </location>
    <ligand>
        <name>[4Fe-4S] cluster</name>
        <dbReference type="ChEBI" id="CHEBI:49883"/>
        <label>1</label>
        <note>4Fe-4S-S-AdoMet</note>
    </ligand>
</feature>
<feature type="binding site" evidence="12">
    <location>
        <position position="26"/>
    </location>
    <ligand>
        <name>[4Fe-4S] cluster</name>
        <dbReference type="ChEBI" id="CHEBI:49883"/>
        <label>1</label>
        <note>4Fe-4S-S-AdoMet</note>
    </ligand>
</feature>
<comment type="similarity">
    <text evidence="12">Belongs to the radical SAM superfamily. MoaA family.</text>
</comment>
<keyword evidence="5 12" id="KW-0547">Nucleotide-binding</keyword>
<feature type="binding site" evidence="12">
    <location>
        <position position="123"/>
    </location>
    <ligand>
        <name>S-adenosyl-L-methionine</name>
        <dbReference type="ChEBI" id="CHEBI:59789"/>
    </ligand>
</feature>
<evidence type="ECO:0000256" key="8">
    <source>
        <dbReference type="ARBA" id="ARBA00023134"/>
    </source>
</evidence>
<dbReference type="GO" id="GO:0005525">
    <property type="term" value="F:GTP binding"/>
    <property type="evidence" value="ECO:0007669"/>
    <property type="project" value="UniProtKB-UniRule"/>
</dbReference>
<dbReference type="GO" id="GO:0061798">
    <property type="term" value="F:GTP 3',8'-cyclase activity"/>
    <property type="evidence" value="ECO:0007669"/>
    <property type="project" value="UniProtKB-UniRule"/>
</dbReference>
<dbReference type="GO" id="GO:0051539">
    <property type="term" value="F:4 iron, 4 sulfur cluster binding"/>
    <property type="evidence" value="ECO:0007669"/>
    <property type="project" value="UniProtKB-UniRule"/>
</dbReference>
<dbReference type="SFLD" id="SFLDG01067">
    <property type="entry name" value="SPASM/twitch_domain_containing"/>
    <property type="match status" value="1"/>
</dbReference>
<dbReference type="InterPro" id="IPR058240">
    <property type="entry name" value="rSAM_sf"/>
</dbReference>
<feature type="binding site" evidence="12">
    <location>
        <position position="160"/>
    </location>
    <ligand>
        <name>GTP</name>
        <dbReference type="ChEBI" id="CHEBI:37565"/>
    </ligand>
</feature>
<dbReference type="SMART" id="SM00729">
    <property type="entry name" value="Elp3"/>
    <property type="match status" value="1"/>
</dbReference>
<evidence type="ECO:0000256" key="2">
    <source>
        <dbReference type="ARBA" id="ARBA00022485"/>
    </source>
</evidence>
<feature type="binding site" evidence="12">
    <location>
        <position position="274"/>
    </location>
    <ligand>
        <name>[4Fe-4S] cluster</name>
        <dbReference type="ChEBI" id="CHEBI:49883"/>
        <label>2</label>
        <note>4Fe-4S-substrate</note>
    </ligand>
</feature>
<dbReference type="PROSITE" id="PS51918">
    <property type="entry name" value="RADICAL_SAM"/>
    <property type="match status" value="1"/>
</dbReference>
<feature type="binding site" evidence="12">
    <location>
        <position position="68"/>
    </location>
    <ligand>
        <name>GTP</name>
        <dbReference type="ChEBI" id="CHEBI:37565"/>
    </ligand>
</feature>
<proteinExistence type="inferred from homology"/>